<evidence type="ECO:0000313" key="1">
    <source>
        <dbReference type="EMBL" id="KAJ2977898.1"/>
    </source>
</evidence>
<evidence type="ECO:0000313" key="2">
    <source>
        <dbReference type="Proteomes" id="UP001143856"/>
    </source>
</evidence>
<protein>
    <submittedName>
        <fullName evidence="1">Uncharacterized protein</fullName>
    </submittedName>
</protein>
<dbReference type="EMBL" id="JAPDGR010002058">
    <property type="protein sequence ID" value="KAJ2977898.1"/>
    <property type="molecule type" value="Genomic_DNA"/>
</dbReference>
<reference evidence="1" key="1">
    <citation type="submission" date="2022-10" db="EMBL/GenBank/DDBJ databases">
        <title>Genome Sequence of Xylaria curta.</title>
        <authorList>
            <person name="Buettner E."/>
        </authorList>
    </citation>
    <scope>NUCLEOTIDE SEQUENCE</scope>
    <source>
        <strain evidence="1">Babe10</strain>
    </source>
</reference>
<comment type="caution">
    <text evidence="1">The sequence shown here is derived from an EMBL/GenBank/DDBJ whole genome shotgun (WGS) entry which is preliminary data.</text>
</comment>
<organism evidence="1 2">
    <name type="scientific">Xylaria curta</name>
    <dbReference type="NCBI Taxonomy" id="42375"/>
    <lineage>
        <taxon>Eukaryota</taxon>
        <taxon>Fungi</taxon>
        <taxon>Dikarya</taxon>
        <taxon>Ascomycota</taxon>
        <taxon>Pezizomycotina</taxon>
        <taxon>Sordariomycetes</taxon>
        <taxon>Xylariomycetidae</taxon>
        <taxon>Xylariales</taxon>
        <taxon>Xylariaceae</taxon>
        <taxon>Xylaria</taxon>
    </lineage>
</organism>
<accession>A0ACC1NHS4</accession>
<dbReference type="Proteomes" id="UP001143856">
    <property type="component" value="Unassembled WGS sequence"/>
</dbReference>
<name>A0ACC1NHS4_9PEZI</name>
<keyword evidence="2" id="KW-1185">Reference proteome</keyword>
<sequence length="190" mass="19967">MVAIRFTSTINTLRATPRTYALRGQRRTFIAASPLRAHQGYGDGKGDPIAEQPEKQPATTKAQESAEHPGPAPPDVGKAASSAESAEEQASAQSGGSRSKEAVETGGSPTAGQIPKNGTAKGGEGLKGPRGKNAPPQPKILNQSASGVKSGLTEEQKREVETHNEYFDAKHDRATPAPNDKVDKKFWSGV</sequence>
<gene>
    <name evidence="1" type="ORF">NUW58_g7667</name>
</gene>
<proteinExistence type="predicted"/>